<evidence type="ECO:0000313" key="2">
    <source>
        <dbReference type="Proteomes" id="UP000683360"/>
    </source>
</evidence>
<protein>
    <submittedName>
        <fullName evidence="1">Uncharacterized protein</fullName>
    </submittedName>
</protein>
<dbReference type="EMBL" id="CAJPWZ010000098">
    <property type="protein sequence ID" value="CAG2185665.1"/>
    <property type="molecule type" value="Genomic_DNA"/>
</dbReference>
<dbReference type="Proteomes" id="UP000683360">
    <property type="component" value="Unassembled WGS sequence"/>
</dbReference>
<sequence>MLRPEKEGTEIFLAKAKYAFVPVKSFQPRQENMRFGATVQREVHKIGKLLTESEVNKGQQFRDSAARYTPENFWEWRNLLIQDPDTWRVIHRLATLLEYGIYSSIINQKLLTVHKLLGLLQRTWEQNWDPDTWRVIHRGDITGIWNILLNYKSEIVNCTQVAGLLQRTWEQNWNSIEFAILLCQARLNLLANGISELKTFENVDKLLKQMENSVPKESASVFLVSRIPATGKDFEYDMRKCIIPTWKAIEDRLSVHENPQIAIAHVNAHFVQELKIYVECPIN</sequence>
<keyword evidence="2" id="KW-1185">Reference proteome</keyword>
<evidence type="ECO:0000313" key="1">
    <source>
        <dbReference type="EMBL" id="CAG2185665.1"/>
    </source>
</evidence>
<organism evidence="1 2">
    <name type="scientific">Mytilus edulis</name>
    <name type="common">Blue mussel</name>
    <dbReference type="NCBI Taxonomy" id="6550"/>
    <lineage>
        <taxon>Eukaryota</taxon>
        <taxon>Metazoa</taxon>
        <taxon>Spiralia</taxon>
        <taxon>Lophotrochozoa</taxon>
        <taxon>Mollusca</taxon>
        <taxon>Bivalvia</taxon>
        <taxon>Autobranchia</taxon>
        <taxon>Pteriomorphia</taxon>
        <taxon>Mytilida</taxon>
        <taxon>Mytiloidea</taxon>
        <taxon>Mytilidae</taxon>
        <taxon>Mytilinae</taxon>
        <taxon>Mytilus</taxon>
    </lineage>
</organism>
<comment type="caution">
    <text evidence="1">The sequence shown here is derived from an EMBL/GenBank/DDBJ whole genome shotgun (WGS) entry which is preliminary data.</text>
</comment>
<name>A0A8S3PPP8_MYTED</name>
<accession>A0A8S3PPP8</accession>
<gene>
    <name evidence="1" type="ORF">MEDL_1262</name>
</gene>
<dbReference type="AlphaFoldDB" id="A0A8S3PPP8"/>
<reference evidence="1" key="1">
    <citation type="submission" date="2021-03" db="EMBL/GenBank/DDBJ databases">
        <authorList>
            <person name="Bekaert M."/>
        </authorList>
    </citation>
    <scope>NUCLEOTIDE SEQUENCE</scope>
</reference>
<proteinExistence type="predicted"/>